<dbReference type="InterPro" id="IPR051011">
    <property type="entry name" value="Metal_resp_trans_reg"/>
</dbReference>
<comment type="caution">
    <text evidence="5">The sequence shown here is derived from an EMBL/GenBank/DDBJ whole genome shotgun (WGS) entry which is preliminary data.</text>
</comment>
<dbReference type="InterPro" id="IPR036388">
    <property type="entry name" value="WH-like_DNA-bd_sf"/>
</dbReference>
<evidence type="ECO:0000313" key="6">
    <source>
        <dbReference type="Proteomes" id="UP001300496"/>
    </source>
</evidence>
<reference evidence="5 6" key="1">
    <citation type="journal article" date="2024" name="Int. J. Syst. Evol. Microbiol.">
        <title>Microbacterium memoriense sp. nov., a member of the Actinomycetota from marine beach sediment of the north coast of Portugal.</title>
        <authorList>
            <person name="Santos J.D.N.D."/>
            <person name="Klimek D."/>
            <person name="Calusinska M."/>
            <person name="Lobo-da-Cunha A."/>
            <person name="Catita J."/>
            <person name="Goncalves H."/>
            <person name="Gonzalez I."/>
            <person name="Lage O.M."/>
        </authorList>
    </citation>
    <scope>NUCLEOTIDE SEQUENCE [LARGE SCALE GENOMIC DNA]</scope>
    <source>
        <strain evidence="5 6">PMIC_1C1B</strain>
    </source>
</reference>
<evidence type="ECO:0000256" key="1">
    <source>
        <dbReference type="ARBA" id="ARBA00023015"/>
    </source>
</evidence>
<gene>
    <name evidence="5" type="ORF">N4R40_00930</name>
</gene>
<accession>A0ABT2P8J9</accession>
<protein>
    <submittedName>
        <fullName evidence="5">Metalloregulator ArsR/SmtB family transcription factor</fullName>
    </submittedName>
</protein>
<dbReference type="Proteomes" id="UP001300496">
    <property type="component" value="Unassembled WGS sequence"/>
</dbReference>
<dbReference type="RefSeq" id="WP_261605487.1">
    <property type="nucleotide sequence ID" value="NZ_JAODOR010000001.1"/>
</dbReference>
<keyword evidence="2" id="KW-0238">DNA-binding</keyword>
<dbReference type="InterPro" id="IPR011991">
    <property type="entry name" value="ArsR-like_HTH"/>
</dbReference>
<dbReference type="CDD" id="cd00090">
    <property type="entry name" value="HTH_ARSR"/>
    <property type="match status" value="1"/>
</dbReference>
<dbReference type="PANTHER" id="PTHR43132">
    <property type="entry name" value="ARSENICAL RESISTANCE OPERON REPRESSOR ARSR-RELATED"/>
    <property type="match status" value="1"/>
</dbReference>
<proteinExistence type="predicted"/>
<evidence type="ECO:0000256" key="3">
    <source>
        <dbReference type="ARBA" id="ARBA00023163"/>
    </source>
</evidence>
<dbReference type="SUPFAM" id="SSF46785">
    <property type="entry name" value="Winged helix' DNA-binding domain"/>
    <property type="match status" value="1"/>
</dbReference>
<organism evidence="5 6">
    <name type="scientific">Microbacterium memoriense</name>
    <dbReference type="NCBI Taxonomy" id="2978350"/>
    <lineage>
        <taxon>Bacteria</taxon>
        <taxon>Bacillati</taxon>
        <taxon>Actinomycetota</taxon>
        <taxon>Actinomycetes</taxon>
        <taxon>Micrococcales</taxon>
        <taxon>Microbacteriaceae</taxon>
        <taxon>Microbacterium</taxon>
    </lineage>
</organism>
<dbReference type="EMBL" id="JAODOR010000001">
    <property type="protein sequence ID" value="MCT9000932.1"/>
    <property type="molecule type" value="Genomic_DNA"/>
</dbReference>
<keyword evidence="1" id="KW-0805">Transcription regulation</keyword>
<dbReference type="NCBIfam" id="NF033788">
    <property type="entry name" value="HTH_metalloreg"/>
    <property type="match status" value="1"/>
</dbReference>
<keyword evidence="6" id="KW-1185">Reference proteome</keyword>
<dbReference type="SMART" id="SM00418">
    <property type="entry name" value="HTH_ARSR"/>
    <property type="match status" value="1"/>
</dbReference>
<sequence length="130" mass="14538">MRGVVEGPLGQDRPLYEVKANLFKGLAHPVRVRILEILIASDEVAVSALIEDLTIEASHLSQHLSVLRKHHLVVSERRGSQVFYRPAFPEVADLLHAARRLLVDILTQAQQQMHDSQNLPALPERSVGSR</sequence>
<dbReference type="Gene3D" id="1.10.10.10">
    <property type="entry name" value="Winged helix-like DNA-binding domain superfamily/Winged helix DNA-binding domain"/>
    <property type="match status" value="1"/>
</dbReference>
<evidence type="ECO:0000256" key="2">
    <source>
        <dbReference type="ARBA" id="ARBA00023125"/>
    </source>
</evidence>
<name>A0ABT2P8J9_9MICO</name>
<evidence type="ECO:0000259" key="4">
    <source>
        <dbReference type="PROSITE" id="PS50987"/>
    </source>
</evidence>
<feature type="domain" description="HTH arsR-type" evidence="4">
    <location>
        <begin position="11"/>
        <end position="106"/>
    </location>
</feature>
<dbReference type="PRINTS" id="PR00778">
    <property type="entry name" value="HTHARSR"/>
</dbReference>
<evidence type="ECO:0000313" key="5">
    <source>
        <dbReference type="EMBL" id="MCT9000932.1"/>
    </source>
</evidence>
<keyword evidence="3" id="KW-0804">Transcription</keyword>
<dbReference type="PROSITE" id="PS50987">
    <property type="entry name" value="HTH_ARSR_2"/>
    <property type="match status" value="1"/>
</dbReference>
<dbReference type="InterPro" id="IPR001845">
    <property type="entry name" value="HTH_ArsR_DNA-bd_dom"/>
</dbReference>
<dbReference type="PANTHER" id="PTHR43132:SF2">
    <property type="entry name" value="ARSENICAL RESISTANCE OPERON REPRESSOR ARSR-RELATED"/>
    <property type="match status" value="1"/>
</dbReference>
<dbReference type="InterPro" id="IPR036390">
    <property type="entry name" value="WH_DNA-bd_sf"/>
</dbReference>
<dbReference type="Pfam" id="PF12840">
    <property type="entry name" value="HTH_20"/>
    <property type="match status" value="1"/>
</dbReference>